<feature type="transmembrane region" description="Helical" evidence="12">
    <location>
        <begin position="343"/>
        <end position="364"/>
    </location>
</feature>
<sequence length="480" mass="53401">MEWLDPLALARWQFGLTTLYHFLFVPLTLGMSLVVAIFQTVWYRTGDVKWLHLTRFFGKIFLINFAMGVVTGIVQEFQFGMNWSAYSRFVGDVFGAPLAFEGLLAFFLEATFIGLWIFGWDKLPRLAHLASIWMATLGATFSAYFIIAANAFMQNPVGYQMAADGHRAELVDFWAMLTNPVALAAFPHTIFSGWMFAAMIVASISAWHLARGRNVEMMRTTLRFGLWSAIVSFVLVAIAGDQLSLVMVATQPMKMAAAEATFNTVCGQDASFSIFTLGTPDGTSELFSIRVPFLLSILSTHSLDGCVEGINDLNTMYSQQMFPQFADQVDGNFAPVLWVTYWAFRWMIALGGLTALISAVGLWVTRKKATRPVKQWMWRVAIWAAPLPMIASLVGWVFTEMGRQPWIVFGLMLTQDGVSPSVPGWSVLVSLIAFTLTYASLAVVEFGLIKKYAQKGPDPLPDPNAPREPDTVENTPTTVY</sequence>
<dbReference type="GO" id="GO:0046872">
    <property type="term" value="F:metal ion binding"/>
    <property type="evidence" value="ECO:0007669"/>
    <property type="project" value="UniProtKB-UniRule"/>
</dbReference>
<dbReference type="RefSeq" id="WP_013585601.1">
    <property type="nucleotide sequence ID" value="NC_015125.1"/>
</dbReference>
<dbReference type="STRING" id="979556.MTES_2512"/>
<evidence type="ECO:0000256" key="8">
    <source>
        <dbReference type="ARBA" id="ARBA00022982"/>
    </source>
</evidence>
<dbReference type="AlphaFoldDB" id="E8N6W2"/>
<dbReference type="Proteomes" id="UP000008975">
    <property type="component" value="Chromosome"/>
</dbReference>
<gene>
    <name evidence="14" type="primary">cydA</name>
    <name evidence="14" type="ordered locus">MTES_2512</name>
</gene>
<evidence type="ECO:0000256" key="13">
    <source>
        <dbReference type="SAM" id="MobiDB-lite"/>
    </source>
</evidence>
<evidence type="ECO:0000256" key="10">
    <source>
        <dbReference type="ARBA" id="ARBA00023004"/>
    </source>
</evidence>
<dbReference type="GO" id="GO:0005886">
    <property type="term" value="C:plasma membrane"/>
    <property type="evidence" value="ECO:0007669"/>
    <property type="project" value="UniProtKB-SubCell"/>
</dbReference>
<proteinExistence type="inferred from homology"/>
<feature type="transmembrane region" description="Helical" evidence="12">
    <location>
        <begin position="20"/>
        <end position="44"/>
    </location>
</feature>
<dbReference type="PANTHER" id="PTHR30365">
    <property type="entry name" value="CYTOCHROME D UBIQUINOL OXIDASE"/>
    <property type="match status" value="1"/>
</dbReference>
<comment type="similarity">
    <text evidence="2 12">Belongs to the cytochrome ubiquinol oxidase subunit 1 family.</text>
</comment>
<comment type="subcellular location">
    <subcellularLocation>
        <location evidence="1">Cell membrane</location>
        <topology evidence="1">Multi-pass membrane protein</topology>
    </subcellularLocation>
</comment>
<evidence type="ECO:0000313" key="15">
    <source>
        <dbReference type="Proteomes" id="UP000008975"/>
    </source>
</evidence>
<evidence type="ECO:0000313" key="14">
    <source>
        <dbReference type="EMBL" id="BAJ75476.1"/>
    </source>
</evidence>
<dbReference type="GO" id="GO:0019646">
    <property type="term" value="P:aerobic electron transport chain"/>
    <property type="evidence" value="ECO:0007669"/>
    <property type="project" value="InterPro"/>
</dbReference>
<feature type="transmembrane region" description="Helical" evidence="12">
    <location>
        <begin position="190"/>
        <end position="210"/>
    </location>
</feature>
<keyword evidence="10 12" id="KW-0408">Iron</keyword>
<reference key="2">
    <citation type="submission" date="2011-02" db="EMBL/GenBank/DDBJ databases">
        <title>Genome sequence of Microbacterium testaceum StLB037.</title>
        <authorList>
            <person name="Morohoshi T."/>
            <person name="Wang W.Z."/>
            <person name="Someya N."/>
            <person name="Ikeda T."/>
        </authorList>
    </citation>
    <scope>NUCLEOTIDE SEQUENCE</scope>
    <source>
        <strain>StLB037</strain>
    </source>
</reference>
<feature type="transmembrane region" description="Helical" evidence="12">
    <location>
        <begin position="94"/>
        <end position="118"/>
    </location>
</feature>
<accession>E8N6W2</accession>
<evidence type="ECO:0000256" key="6">
    <source>
        <dbReference type="ARBA" id="ARBA00022692"/>
    </source>
</evidence>
<evidence type="ECO:0000256" key="5">
    <source>
        <dbReference type="ARBA" id="ARBA00022617"/>
    </source>
</evidence>
<reference evidence="14 15" key="1">
    <citation type="journal article" date="2011" name="J. Bacteriol.">
        <title>Genome sequence of Microbacterium testaceum StLB037, an N-acylhomoserine lactone-degrading bacterium isolated from potato leaves.</title>
        <authorList>
            <person name="Morohoshi T."/>
            <person name="Wang W.-Z."/>
            <person name="Someya N."/>
            <person name="Ikeda T."/>
        </authorList>
    </citation>
    <scope>NUCLEOTIDE SEQUENCE [LARGE SCALE GENOMIC DNA]</scope>
    <source>
        <strain evidence="14 15">StLB037</strain>
    </source>
</reference>
<dbReference type="OrthoDB" id="9807042at2"/>
<dbReference type="EMBL" id="AP012052">
    <property type="protein sequence ID" value="BAJ75476.1"/>
    <property type="molecule type" value="Genomic_DNA"/>
</dbReference>
<dbReference type="InterPro" id="IPR002585">
    <property type="entry name" value="Cyt-d_ubiquinol_oxidase_su_1"/>
</dbReference>
<dbReference type="GO" id="GO:0009055">
    <property type="term" value="F:electron transfer activity"/>
    <property type="evidence" value="ECO:0007669"/>
    <property type="project" value="UniProtKB-UniRule"/>
</dbReference>
<keyword evidence="9 12" id="KW-1133">Transmembrane helix</keyword>
<keyword evidence="6 12" id="KW-0812">Transmembrane</keyword>
<evidence type="ECO:0000256" key="11">
    <source>
        <dbReference type="ARBA" id="ARBA00023136"/>
    </source>
</evidence>
<dbReference type="GO" id="GO:0070069">
    <property type="term" value="C:cytochrome complex"/>
    <property type="evidence" value="ECO:0007669"/>
    <property type="project" value="UniProtKB-UniRule"/>
</dbReference>
<dbReference type="PANTHER" id="PTHR30365:SF15">
    <property type="entry name" value="CYTOCHROME BD UBIQUINOL OXIDASE SUBUNIT 1"/>
    <property type="match status" value="1"/>
</dbReference>
<evidence type="ECO:0000256" key="7">
    <source>
        <dbReference type="ARBA" id="ARBA00022723"/>
    </source>
</evidence>
<keyword evidence="11 12" id="KW-0472">Membrane</keyword>
<feature type="transmembrane region" description="Helical" evidence="12">
    <location>
        <begin position="222"/>
        <end position="240"/>
    </location>
</feature>
<feature type="transmembrane region" description="Helical" evidence="12">
    <location>
        <begin position="130"/>
        <end position="153"/>
    </location>
</feature>
<evidence type="ECO:0000256" key="3">
    <source>
        <dbReference type="ARBA" id="ARBA00022448"/>
    </source>
</evidence>
<dbReference type="HOGENOM" id="CLU_030555_3_3_11"/>
<evidence type="ECO:0000256" key="4">
    <source>
        <dbReference type="ARBA" id="ARBA00022475"/>
    </source>
</evidence>
<keyword evidence="3 12" id="KW-0813">Transport</keyword>
<evidence type="ECO:0000256" key="1">
    <source>
        <dbReference type="ARBA" id="ARBA00004651"/>
    </source>
</evidence>
<feature type="transmembrane region" description="Helical" evidence="12">
    <location>
        <begin position="56"/>
        <end position="74"/>
    </location>
</feature>
<feature type="transmembrane region" description="Helical" evidence="12">
    <location>
        <begin position="376"/>
        <end position="398"/>
    </location>
</feature>
<evidence type="ECO:0000256" key="12">
    <source>
        <dbReference type="PIRNR" id="PIRNR006446"/>
    </source>
</evidence>
<dbReference type="PIRSF" id="PIRSF006446">
    <property type="entry name" value="Cyt_quinol_oxidase_1"/>
    <property type="match status" value="1"/>
</dbReference>
<keyword evidence="8 12" id="KW-0249">Electron transport</keyword>
<feature type="transmembrane region" description="Helical" evidence="12">
    <location>
        <begin position="425"/>
        <end position="449"/>
    </location>
</feature>
<dbReference type="Pfam" id="PF01654">
    <property type="entry name" value="Cyt_bd_oxida_I"/>
    <property type="match status" value="1"/>
</dbReference>
<evidence type="ECO:0000256" key="9">
    <source>
        <dbReference type="ARBA" id="ARBA00022989"/>
    </source>
</evidence>
<dbReference type="GO" id="GO:0016682">
    <property type="term" value="F:oxidoreductase activity, acting on diphenols and related substances as donors, oxygen as acceptor"/>
    <property type="evidence" value="ECO:0007669"/>
    <property type="project" value="TreeGrafter"/>
</dbReference>
<dbReference type="GO" id="GO:0020037">
    <property type="term" value="F:heme binding"/>
    <property type="evidence" value="ECO:0007669"/>
    <property type="project" value="TreeGrafter"/>
</dbReference>
<protein>
    <submittedName>
        <fullName evidence="14">Cytochrome bd-type quinol oxidase, subunit 1</fullName>
    </submittedName>
</protein>
<evidence type="ECO:0000256" key="2">
    <source>
        <dbReference type="ARBA" id="ARBA00009819"/>
    </source>
</evidence>
<keyword evidence="7 12" id="KW-0479">Metal-binding</keyword>
<keyword evidence="5 12" id="KW-0349">Heme</keyword>
<dbReference type="eggNOG" id="COG1271">
    <property type="taxonomic scope" value="Bacteria"/>
</dbReference>
<feature type="region of interest" description="Disordered" evidence="13">
    <location>
        <begin position="458"/>
        <end position="480"/>
    </location>
</feature>
<keyword evidence="4 12" id="KW-1003">Cell membrane</keyword>
<name>E8N6W2_MICTS</name>
<dbReference type="KEGG" id="mts:MTES_2512"/>
<organism evidence="14 15">
    <name type="scientific">Microbacterium testaceum (strain StLB037)</name>
    <dbReference type="NCBI Taxonomy" id="979556"/>
    <lineage>
        <taxon>Bacteria</taxon>
        <taxon>Bacillati</taxon>
        <taxon>Actinomycetota</taxon>
        <taxon>Actinomycetes</taxon>
        <taxon>Micrococcales</taxon>
        <taxon>Microbacteriaceae</taxon>
        <taxon>Microbacterium</taxon>
    </lineage>
</organism>